<dbReference type="InterPro" id="IPR036388">
    <property type="entry name" value="WH-like_DNA-bd_sf"/>
</dbReference>
<dbReference type="InterPro" id="IPR039422">
    <property type="entry name" value="MarR/SlyA-like"/>
</dbReference>
<dbReference type="RefSeq" id="WP_344796121.1">
    <property type="nucleotide sequence ID" value="NZ_BAABAU010000002.1"/>
</dbReference>
<evidence type="ECO:0000259" key="1">
    <source>
        <dbReference type="PROSITE" id="PS50995"/>
    </source>
</evidence>
<feature type="domain" description="HTH marR-type" evidence="1">
    <location>
        <begin position="14"/>
        <end position="150"/>
    </location>
</feature>
<proteinExistence type="predicted"/>
<reference evidence="3" key="1">
    <citation type="journal article" date="2019" name="Int. J. Syst. Evol. Microbiol.">
        <title>The Global Catalogue of Microorganisms (GCM) 10K type strain sequencing project: providing services to taxonomists for standard genome sequencing and annotation.</title>
        <authorList>
            <consortium name="The Broad Institute Genomics Platform"/>
            <consortium name="The Broad Institute Genome Sequencing Center for Infectious Disease"/>
            <person name="Wu L."/>
            <person name="Ma J."/>
        </authorList>
    </citation>
    <scope>NUCLEOTIDE SEQUENCE [LARGE SCALE GENOMIC DNA]</scope>
    <source>
        <strain evidence="3">JCM 17442</strain>
    </source>
</reference>
<sequence>MTSLLPHAPDNVDEADLLDLLSAYQYLQAQSLRMSTRISEVLDLSPTDVRALVYLLRAQDPTPKDLATFLHHTTGSITAMVDRLERSGHLSRRPHPSDRRSQTLHLTDTGIKAVGYIRTTYQDAFNGAFVGPAIQTAASTLKTLADALTPALSEISPA</sequence>
<dbReference type="Gene3D" id="1.10.10.10">
    <property type="entry name" value="Winged helix-like DNA-binding domain superfamily/Winged helix DNA-binding domain"/>
    <property type="match status" value="1"/>
</dbReference>
<dbReference type="SUPFAM" id="SSF46785">
    <property type="entry name" value="Winged helix' DNA-binding domain"/>
    <property type="match status" value="1"/>
</dbReference>
<dbReference type="PROSITE" id="PS50995">
    <property type="entry name" value="HTH_MARR_2"/>
    <property type="match status" value="1"/>
</dbReference>
<organism evidence="2 3">
    <name type="scientific">Frondihabitans peucedani</name>
    <dbReference type="NCBI Taxonomy" id="598626"/>
    <lineage>
        <taxon>Bacteria</taxon>
        <taxon>Bacillati</taxon>
        <taxon>Actinomycetota</taxon>
        <taxon>Actinomycetes</taxon>
        <taxon>Micrococcales</taxon>
        <taxon>Microbacteriaceae</taxon>
        <taxon>Frondihabitans</taxon>
    </lineage>
</organism>
<comment type="caution">
    <text evidence="2">The sequence shown here is derived from an EMBL/GenBank/DDBJ whole genome shotgun (WGS) entry which is preliminary data.</text>
</comment>
<evidence type="ECO:0000313" key="2">
    <source>
        <dbReference type="EMBL" id="GAA4266589.1"/>
    </source>
</evidence>
<name>A0ABP8E3G0_9MICO</name>
<dbReference type="InterPro" id="IPR036390">
    <property type="entry name" value="WH_DNA-bd_sf"/>
</dbReference>
<dbReference type="Proteomes" id="UP001501594">
    <property type="component" value="Unassembled WGS sequence"/>
</dbReference>
<dbReference type="InterPro" id="IPR000835">
    <property type="entry name" value="HTH_MarR-typ"/>
</dbReference>
<accession>A0ABP8E3G0</accession>
<keyword evidence="3" id="KW-1185">Reference proteome</keyword>
<dbReference type="Pfam" id="PF01047">
    <property type="entry name" value="MarR"/>
    <property type="match status" value="1"/>
</dbReference>
<dbReference type="PRINTS" id="PR00598">
    <property type="entry name" value="HTHMARR"/>
</dbReference>
<evidence type="ECO:0000313" key="3">
    <source>
        <dbReference type="Proteomes" id="UP001501594"/>
    </source>
</evidence>
<dbReference type="EMBL" id="BAABAU010000002">
    <property type="protein sequence ID" value="GAA4266589.1"/>
    <property type="molecule type" value="Genomic_DNA"/>
</dbReference>
<dbReference type="SMART" id="SM00347">
    <property type="entry name" value="HTH_MARR"/>
    <property type="match status" value="1"/>
</dbReference>
<dbReference type="PANTHER" id="PTHR33164:SF43">
    <property type="entry name" value="HTH-TYPE TRANSCRIPTIONAL REPRESSOR YETL"/>
    <property type="match status" value="1"/>
</dbReference>
<dbReference type="PANTHER" id="PTHR33164">
    <property type="entry name" value="TRANSCRIPTIONAL REGULATOR, MARR FAMILY"/>
    <property type="match status" value="1"/>
</dbReference>
<protein>
    <submittedName>
        <fullName evidence="2">MarR family transcriptional regulator</fullName>
    </submittedName>
</protein>
<gene>
    <name evidence="2" type="ORF">GCM10022256_22010</name>
</gene>